<reference evidence="1 2" key="1">
    <citation type="submission" date="2016-12" db="EMBL/GenBank/DDBJ databases">
        <title>Real-Time Genomic Investigation Underlying the Public Health Response to a Shiga Toxin-Producing Escherichia Coli O26:H11 Outbreak in a Nursery.</title>
        <authorList>
            <person name="Ferdous M."/>
            <person name="Moran-Gilad J."/>
            <person name="Rossen J.W."/>
            <person name="Gdalevich M."/>
        </authorList>
    </citation>
    <scope>NUCLEOTIDE SEQUENCE [LARGE SCALE GENOMIC DNA]</scope>
    <source>
        <strain evidence="1 2">STEC 514-2</strain>
    </source>
</reference>
<accession>A0A2A2CD56</accession>
<gene>
    <name evidence="1" type="ORF">BTQ06_04660</name>
</gene>
<dbReference type="Proteomes" id="UP000218543">
    <property type="component" value="Unassembled WGS sequence"/>
</dbReference>
<evidence type="ECO:0000313" key="1">
    <source>
        <dbReference type="EMBL" id="PAU25780.1"/>
    </source>
</evidence>
<protein>
    <submittedName>
        <fullName evidence="1">Uncharacterized protein</fullName>
    </submittedName>
</protein>
<proteinExistence type="predicted"/>
<organism evidence="1 2">
    <name type="scientific">Escherichia coli</name>
    <dbReference type="NCBI Taxonomy" id="562"/>
    <lineage>
        <taxon>Bacteria</taxon>
        <taxon>Pseudomonadati</taxon>
        <taxon>Pseudomonadota</taxon>
        <taxon>Gammaproteobacteria</taxon>
        <taxon>Enterobacterales</taxon>
        <taxon>Enterobacteriaceae</taxon>
        <taxon>Escherichia</taxon>
    </lineage>
</organism>
<dbReference type="EMBL" id="MRVZ01000012">
    <property type="protein sequence ID" value="PAU25780.1"/>
    <property type="molecule type" value="Genomic_DNA"/>
</dbReference>
<sequence length="136" mass="14789">MELSEMVSNLRKIREAKRDCNNVLKEIEEREQAVTGEILTAMKASGLKTARFDGIGTVTVSTRDHAEIRDFNVLAMFMLQQCAEAHKAGLPVAGAFSLLQRRASLGAAKELMEAGYSAEAMGIAVVEKPSLSFSVK</sequence>
<evidence type="ECO:0000313" key="2">
    <source>
        <dbReference type="Proteomes" id="UP000218543"/>
    </source>
</evidence>
<dbReference type="AlphaFoldDB" id="A0A2A2CD56"/>
<comment type="caution">
    <text evidence="1">The sequence shown here is derived from an EMBL/GenBank/DDBJ whole genome shotgun (WGS) entry which is preliminary data.</text>
</comment>
<name>A0A2A2CD56_ECOLX</name>
<dbReference type="RefSeq" id="WP_095585985.1">
    <property type="nucleotide sequence ID" value="NZ_MRVZ01000012.1"/>
</dbReference>